<evidence type="ECO:0000256" key="8">
    <source>
        <dbReference type="ARBA" id="ARBA00037847"/>
    </source>
</evidence>
<keyword evidence="3" id="KW-0547">Nucleotide-binding</keyword>
<dbReference type="Gene3D" id="1.10.510.10">
    <property type="entry name" value="Transferase(Phosphotransferase) domain 1"/>
    <property type="match status" value="1"/>
</dbReference>
<feature type="transmembrane region" description="Helical" evidence="9">
    <location>
        <begin position="34"/>
        <end position="57"/>
    </location>
</feature>
<keyword evidence="6 9" id="KW-1133">Transmembrane helix</keyword>
<evidence type="ECO:0000313" key="11">
    <source>
        <dbReference type="Proteomes" id="UP001469553"/>
    </source>
</evidence>
<sequence length="123" mass="13625">MNNVASGVRWKTKKLNYHVRKSTMGHHRSSITSLVFPVVMGCLAALMLSSALIYLYLEAVHQSDEQLVNTHAGCLFQHFKLPAMKNCSPWLQCSQIKAEVRKIKLIGQGAVKKVCAPFISAAV</sequence>
<evidence type="ECO:0000313" key="10">
    <source>
        <dbReference type="EMBL" id="MEQ2284340.1"/>
    </source>
</evidence>
<dbReference type="EMBL" id="JAHRIP010011126">
    <property type="protein sequence ID" value="MEQ2284340.1"/>
    <property type="molecule type" value="Genomic_DNA"/>
</dbReference>
<evidence type="ECO:0000256" key="7">
    <source>
        <dbReference type="ARBA" id="ARBA00023136"/>
    </source>
</evidence>
<keyword evidence="5" id="KW-0067">ATP-binding</keyword>
<proteinExistence type="predicted"/>
<dbReference type="PANTHER" id="PTHR22618">
    <property type="entry name" value="PROTEIN O-MANNOSE KINASE"/>
    <property type="match status" value="1"/>
</dbReference>
<dbReference type="PANTHER" id="PTHR22618:SF2">
    <property type="entry name" value="PROTEIN O-MANNOSE KINASE"/>
    <property type="match status" value="1"/>
</dbReference>
<comment type="caution">
    <text evidence="10">The sequence shown here is derived from an EMBL/GenBank/DDBJ whole genome shotgun (WGS) entry which is preliminary data.</text>
</comment>
<dbReference type="Proteomes" id="UP001469553">
    <property type="component" value="Unassembled WGS sequence"/>
</dbReference>
<keyword evidence="4" id="KW-0418">Kinase</keyword>
<evidence type="ECO:0000256" key="9">
    <source>
        <dbReference type="SAM" id="Phobius"/>
    </source>
</evidence>
<reference evidence="10 11" key="1">
    <citation type="submission" date="2021-06" db="EMBL/GenBank/DDBJ databases">
        <authorList>
            <person name="Palmer J.M."/>
        </authorList>
    </citation>
    <scope>NUCLEOTIDE SEQUENCE [LARGE SCALE GENOMIC DNA]</scope>
    <source>
        <strain evidence="10 11">AS_MEX2019</strain>
        <tissue evidence="10">Muscle</tissue>
    </source>
</reference>
<name>A0ABV0XS82_9TELE</name>
<organism evidence="10 11">
    <name type="scientific">Ameca splendens</name>
    <dbReference type="NCBI Taxonomy" id="208324"/>
    <lineage>
        <taxon>Eukaryota</taxon>
        <taxon>Metazoa</taxon>
        <taxon>Chordata</taxon>
        <taxon>Craniata</taxon>
        <taxon>Vertebrata</taxon>
        <taxon>Euteleostomi</taxon>
        <taxon>Actinopterygii</taxon>
        <taxon>Neopterygii</taxon>
        <taxon>Teleostei</taxon>
        <taxon>Neoteleostei</taxon>
        <taxon>Acanthomorphata</taxon>
        <taxon>Ovalentaria</taxon>
        <taxon>Atherinomorphae</taxon>
        <taxon>Cyprinodontiformes</taxon>
        <taxon>Goodeidae</taxon>
        <taxon>Ameca</taxon>
    </lineage>
</organism>
<keyword evidence="11" id="KW-1185">Reference proteome</keyword>
<evidence type="ECO:0000256" key="3">
    <source>
        <dbReference type="ARBA" id="ARBA00022741"/>
    </source>
</evidence>
<dbReference type="InterPro" id="IPR039318">
    <property type="entry name" value="POMK"/>
</dbReference>
<comment type="subcellular location">
    <subcellularLocation>
        <location evidence="8">Endomembrane system</location>
        <topology evidence="8">Single-pass membrane protein</topology>
    </subcellularLocation>
</comment>
<evidence type="ECO:0000256" key="6">
    <source>
        <dbReference type="ARBA" id="ARBA00022989"/>
    </source>
</evidence>
<keyword evidence="1" id="KW-0808">Transferase</keyword>
<evidence type="ECO:0000256" key="5">
    <source>
        <dbReference type="ARBA" id="ARBA00022840"/>
    </source>
</evidence>
<keyword evidence="2 9" id="KW-0812">Transmembrane</keyword>
<keyword evidence="7 9" id="KW-0472">Membrane</keyword>
<accession>A0ABV0XS82</accession>
<evidence type="ECO:0000256" key="1">
    <source>
        <dbReference type="ARBA" id="ARBA00022679"/>
    </source>
</evidence>
<evidence type="ECO:0000256" key="2">
    <source>
        <dbReference type="ARBA" id="ARBA00022692"/>
    </source>
</evidence>
<protein>
    <submittedName>
        <fullName evidence="10">Uncharacterized protein</fullName>
    </submittedName>
</protein>
<gene>
    <name evidence="10" type="ORF">AMECASPLE_020557</name>
</gene>
<evidence type="ECO:0000256" key="4">
    <source>
        <dbReference type="ARBA" id="ARBA00022777"/>
    </source>
</evidence>